<feature type="compositionally biased region" description="Low complexity" evidence="1">
    <location>
        <begin position="57"/>
        <end position="66"/>
    </location>
</feature>
<feature type="compositionally biased region" description="Polar residues" evidence="1">
    <location>
        <begin position="33"/>
        <end position="47"/>
    </location>
</feature>
<sequence length="642" mass="71386">MARRKSLRHYTLFQANSADDTPADTADDETQHEGSPTRISSPGQVTRPSKRRRAKGTPSSPTTPSSRSNEPHKELAALPADLLFRIADDGPSPSVSWLDPGVDLMNFSSTCRAVWLAVREVVERRFVIRAGPQSCGMDVFARTRSVTGLGEEGGLPLPDSDRIENRKTPSRDLATTGCTAATNAGLEEFILNWRRDTHRIPGARIRHLVFHINAPSALLSYGLRVAATIRSMPRLETCVVVFATEDEAISTSPYTVGFLGYDILTALSSLPRLRELYLSGIRVIAKTLDGGEMPLPTFKALKSFTVNASHDTALQLVNAAPQLKEVKLWRDFARSPRIPTPEWWSEDIWRTLEHVELRGFSGTQGRALNDEWKLSLTKLRSLSPVPNIPLKSIRLCEAYQYTHFVNEVLPTFAGLPHLRKFTCMVWRDRNWSPRFLGLIATHLPDLEELAVGVENSGLNWWPGSAGDYGAQLVGFPHLHTFTWNYTQYADTNFEEARKTLYPQAMLLVSRCPTLRRLKWLDESIHLVHTIAPNGRVKWKWSDELEPKKIERPETPAPSSKSKGKGKAKELLEDENKPPRTKARRSLFGDMLPGTSLGGGGGSAEKGKGGRKTMGDWEDPQDDSGFFEATAAVEDGSAAEEES</sequence>
<feature type="region of interest" description="Disordered" evidence="1">
    <location>
        <begin position="1"/>
        <end position="72"/>
    </location>
</feature>
<organism evidence="2 3">
    <name type="scientific">Leucosporidium creatinivorum</name>
    <dbReference type="NCBI Taxonomy" id="106004"/>
    <lineage>
        <taxon>Eukaryota</taxon>
        <taxon>Fungi</taxon>
        <taxon>Dikarya</taxon>
        <taxon>Basidiomycota</taxon>
        <taxon>Pucciniomycotina</taxon>
        <taxon>Microbotryomycetes</taxon>
        <taxon>Leucosporidiales</taxon>
        <taxon>Leucosporidium</taxon>
    </lineage>
</organism>
<comment type="caution">
    <text evidence="2">The sequence shown here is derived from an EMBL/GenBank/DDBJ whole genome shotgun (WGS) entry which is preliminary data.</text>
</comment>
<dbReference type="OrthoDB" id="2530264at2759"/>
<feature type="compositionally biased region" description="Acidic residues" evidence="1">
    <location>
        <begin position="21"/>
        <end position="30"/>
    </location>
</feature>
<dbReference type="Proteomes" id="UP000193467">
    <property type="component" value="Unassembled WGS sequence"/>
</dbReference>
<evidence type="ECO:0000256" key="1">
    <source>
        <dbReference type="SAM" id="MobiDB-lite"/>
    </source>
</evidence>
<name>A0A1Y2FWR4_9BASI</name>
<keyword evidence="3" id="KW-1185">Reference proteome</keyword>
<dbReference type="InterPro" id="IPR032675">
    <property type="entry name" value="LRR_dom_sf"/>
</dbReference>
<feature type="region of interest" description="Disordered" evidence="1">
    <location>
        <begin position="548"/>
        <end position="642"/>
    </location>
</feature>
<evidence type="ECO:0000313" key="2">
    <source>
        <dbReference type="EMBL" id="ORY88459.1"/>
    </source>
</evidence>
<proteinExistence type="predicted"/>
<protein>
    <submittedName>
        <fullName evidence="2">Uncharacterized protein</fullName>
    </submittedName>
</protein>
<reference evidence="2 3" key="1">
    <citation type="submission" date="2016-07" db="EMBL/GenBank/DDBJ databases">
        <title>Pervasive Adenine N6-methylation of Active Genes in Fungi.</title>
        <authorList>
            <consortium name="DOE Joint Genome Institute"/>
            <person name="Mondo S.J."/>
            <person name="Dannebaum R.O."/>
            <person name="Kuo R.C."/>
            <person name="Labutti K."/>
            <person name="Haridas S."/>
            <person name="Kuo A."/>
            <person name="Salamov A."/>
            <person name="Ahrendt S.R."/>
            <person name="Lipzen A."/>
            <person name="Sullivan W."/>
            <person name="Andreopoulos W.B."/>
            <person name="Clum A."/>
            <person name="Lindquist E."/>
            <person name="Daum C."/>
            <person name="Ramamoorthy G.K."/>
            <person name="Gryganskyi A."/>
            <person name="Culley D."/>
            <person name="Magnuson J.K."/>
            <person name="James T.Y."/>
            <person name="O'Malley M.A."/>
            <person name="Stajich J.E."/>
            <person name="Spatafora J.W."/>
            <person name="Visel A."/>
            <person name="Grigoriev I.V."/>
        </authorList>
    </citation>
    <scope>NUCLEOTIDE SEQUENCE [LARGE SCALE GENOMIC DNA]</scope>
    <source>
        <strain evidence="2 3">62-1032</strain>
    </source>
</reference>
<evidence type="ECO:0000313" key="3">
    <source>
        <dbReference type="Proteomes" id="UP000193467"/>
    </source>
</evidence>
<dbReference type="Gene3D" id="3.80.10.10">
    <property type="entry name" value="Ribonuclease Inhibitor"/>
    <property type="match status" value="1"/>
</dbReference>
<dbReference type="AlphaFoldDB" id="A0A1Y2FWR4"/>
<accession>A0A1Y2FWR4</accession>
<gene>
    <name evidence="2" type="ORF">BCR35DRAFT_301597</name>
</gene>
<dbReference type="EMBL" id="MCGR01000010">
    <property type="protein sequence ID" value="ORY88459.1"/>
    <property type="molecule type" value="Genomic_DNA"/>
</dbReference>
<dbReference type="InParanoid" id="A0A1Y2FWR4"/>
<feature type="compositionally biased region" description="Basic and acidic residues" evidence="1">
    <location>
        <begin position="566"/>
        <end position="577"/>
    </location>
</feature>